<name>A0A9P5Z213_9AGAR</name>
<proteinExistence type="predicted"/>
<dbReference type="EMBL" id="MU155225">
    <property type="protein sequence ID" value="KAF9478830.1"/>
    <property type="molecule type" value="Genomic_DNA"/>
</dbReference>
<dbReference type="InterPro" id="IPR046700">
    <property type="entry name" value="DUF6570"/>
</dbReference>
<feature type="domain" description="DUF6570" evidence="1">
    <location>
        <begin position="1"/>
        <end position="120"/>
    </location>
</feature>
<organism evidence="2 3">
    <name type="scientific">Pholiota conissans</name>
    <dbReference type="NCBI Taxonomy" id="109636"/>
    <lineage>
        <taxon>Eukaryota</taxon>
        <taxon>Fungi</taxon>
        <taxon>Dikarya</taxon>
        <taxon>Basidiomycota</taxon>
        <taxon>Agaricomycotina</taxon>
        <taxon>Agaricomycetes</taxon>
        <taxon>Agaricomycetidae</taxon>
        <taxon>Agaricales</taxon>
        <taxon>Agaricineae</taxon>
        <taxon>Strophariaceae</taxon>
        <taxon>Pholiota</taxon>
    </lineage>
</organism>
<protein>
    <recommendedName>
        <fullName evidence="1">DUF6570 domain-containing protein</fullName>
    </recommendedName>
</protein>
<sequence>MISRCRAKSWIVQLNEDSKSNKGHSHSISSPVNQRGLKGHVIIYPQKPSELLKMLPPSVETTCSPICIVFVGSVKPSKDWLKKHAHPLIVRRERVHRALLWLQKNNIHYRDVSVDYQTLQQYPENDIIPAHIEVLKSDSVNDATSQYFSDCNVPFDSVVVTDVSASSTSNQMRAAAVKHIKLRNGGFMTVPHGKEPINEFFNPSMFPMIYPTLFPYGIGGFEDENRESVVSLKRHIKHL</sequence>
<evidence type="ECO:0000259" key="1">
    <source>
        <dbReference type="Pfam" id="PF20209"/>
    </source>
</evidence>
<evidence type="ECO:0000313" key="3">
    <source>
        <dbReference type="Proteomes" id="UP000807469"/>
    </source>
</evidence>
<evidence type="ECO:0000313" key="2">
    <source>
        <dbReference type="EMBL" id="KAF9478830.1"/>
    </source>
</evidence>
<feature type="non-terminal residue" evidence="2">
    <location>
        <position position="239"/>
    </location>
</feature>
<dbReference type="OrthoDB" id="3235800at2759"/>
<dbReference type="Proteomes" id="UP000807469">
    <property type="component" value="Unassembled WGS sequence"/>
</dbReference>
<gene>
    <name evidence="2" type="ORF">BDN70DRAFT_807950</name>
</gene>
<reference evidence="2" key="1">
    <citation type="submission" date="2020-11" db="EMBL/GenBank/DDBJ databases">
        <authorList>
            <consortium name="DOE Joint Genome Institute"/>
            <person name="Ahrendt S."/>
            <person name="Riley R."/>
            <person name="Andreopoulos W."/>
            <person name="Labutti K."/>
            <person name="Pangilinan J."/>
            <person name="Ruiz-Duenas F.J."/>
            <person name="Barrasa J.M."/>
            <person name="Sanchez-Garcia M."/>
            <person name="Camarero S."/>
            <person name="Miyauchi S."/>
            <person name="Serrano A."/>
            <person name="Linde D."/>
            <person name="Babiker R."/>
            <person name="Drula E."/>
            <person name="Ayuso-Fernandez I."/>
            <person name="Pacheco R."/>
            <person name="Padilla G."/>
            <person name="Ferreira P."/>
            <person name="Barriuso J."/>
            <person name="Kellner H."/>
            <person name="Castanera R."/>
            <person name="Alfaro M."/>
            <person name="Ramirez L."/>
            <person name="Pisabarro A.G."/>
            <person name="Kuo A."/>
            <person name="Tritt A."/>
            <person name="Lipzen A."/>
            <person name="He G."/>
            <person name="Yan M."/>
            <person name="Ng V."/>
            <person name="Cullen D."/>
            <person name="Martin F."/>
            <person name="Rosso M.-N."/>
            <person name="Henrissat B."/>
            <person name="Hibbett D."/>
            <person name="Martinez A.T."/>
            <person name="Grigoriev I.V."/>
        </authorList>
    </citation>
    <scope>NUCLEOTIDE SEQUENCE</scope>
    <source>
        <strain evidence="2">CIRM-BRFM 674</strain>
    </source>
</reference>
<accession>A0A9P5Z213</accession>
<dbReference type="Pfam" id="PF20209">
    <property type="entry name" value="DUF6570"/>
    <property type="match status" value="1"/>
</dbReference>
<comment type="caution">
    <text evidence="2">The sequence shown here is derived from an EMBL/GenBank/DDBJ whole genome shotgun (WGS) entry which is preliminary data.</text>
</comment>
<keyword evidence="3" id="KW-1185">Reference proteome</keyword>
<dbReference type="AlphaFoldDB" id="A0A9P5Z213"/>